<keyword evidence="13" id="KW-1185">Reference proteome</keyword>
<feature type="transmembrane region" description="Helical" evidence="10">
    <location>
        <begin position="454"/>
        <end position="478"/>
    </location>
</feature>
<dbReference type="Proteomes" id="UP001431209">
    <property type="component" value="Unassembled WGS sequence"/>
</dbReference>
<comment type="similarity">
    <text evidence="2 9">Belongs to the major facilitator superfamily. Sugar transporter (TC 2.A.1.1) family.</text>
</comment>
<organism evidence="12 13">
    <name type="scientific">Acrasis kona</name>
    <dbReference type="NCBI Taxonomy" id="1008807"/>
    <lineage>
        <taxon>Eukaryota</taxon>
        <taxon>Discoba</taxon>
        <taxon>Heterolobosea</taxon>
        <taxon>Tetramitia</taxon>
        <taxon>Eutetramitia</taxon>
        <taxon>Acrasidae</taxon>
        <taxon>Acrasis</taxon>
    </lineage>
</organism>
<dbReference type="InterPro" id="IPR036259">
    <property type="entry name" value="MFS_trans_sf"/>
</dbReference>
<evidence type="ECO:0000256" key="6">
    <source>
        <dbReference type="ARBA" id="ARBA00022692"/>
    </source>
</evidence>
<evidence type="ECO:0000256" key="1">
    <source>
        <dbReference type="ARBA" id="ARBA00004651"/>
    </source>
</evidence>
<accession>A0AAW2ZBH5</accession>
<dbReference type="PROSITE" id="PS50850">
    <property type="entry name" value="MFS"/>
    <property type="match status" value="1"/>
</dbReference>
<dbReference type="FunFam" id="1.20.1250.20:FF:001511">
    <property type="entry name" value="Solute carrier family 2, facilitated glucose transporter member 5"/>
    <property type="match status" value="1"/>
</dbReference>
<protein>
    <submittedName>
        <fullName evidence="12">Solute carrier family 2, facilitated glucose transporter</fullName>
    </submittedName>
</protein>
<evidence type="ECO:0000256" key="4">
    <source>
        <dbReference type="ARBA" id="ARBA00022475"/>
    </source>
</evidence>
<dbReference type="GO" id="GO:0005886">
    <property type="term" value="C:plasma membrane"/>
    <property type="evidence" value="ECO:0007669"/>
    <property type="project" value="UniProtKB-SubCell"/>
</dbReference>
<dbReference type="GO" id="GO:0005353">
    <property type="term" value="F:fructose transmembrane transporter activity"/>
    <property type="evidence" value="ECO:0007669"/>
    <property type="project" value="UniProtKB-ARBA"/>
</dbReference>
<evidence type="ECO:0000259" key="11">
    <source>
        <dbReference type="PROSITE" id="PS50850"/>
    </source>
</evidence>
<evidence type="ECO:0000313" key="12">
    <source>
        <dbReference type="EMBL" id="KAL0486649.1"/>
    </source>
</evidence>
<feature type="transmembrane region" description="Helical" evidence="10">
    <location>
        <begin position="39"/>
        <end position="59"/>
    </location>
</feature>
<dbReference type="GO" id="GO:1990539">
    <property type="term" value="P:fructose import across plasma membrane"/>
    <property type="evidence" value="ECO:0007669"/>
    <property type="project" value="UniProtKB-ARBA"/>
</dbReference>
<feature type="transmembrane region" description="Helical" evidence="10">
    <location>
        <begin position="169"/>
        <end position="190"/>
    </location>
</feature>
<feature type="transmembrane region" description="Helical" evidence="10">
    <location>
        <begin position="385"/>
        <end position="408"/>
    </location>
</feature>
<evidence type="ECO:0000256" key="8">
    <source>
        <dbReference type="ARBA" id="ARBA00023136"/>
    </source>
</evidence>
<feature type="transmembrane region" description="Helical" evidence="10">
    <location>
        <begin position="145"/>
        <end position="163"/>
    </location>
</feature>
<dbReference type="Gene3D" id="1.20.1250.20">
    <property type="entry name" value="MFS general substrate transporter like domains"/>
    <property type="match status" value="1"/>
</dbReference>
<keyword evidence="6 10" id="KW-0812">Transmembrane</keyword>
<dbReference type="InterPro" id="IPR005829">
    <property type="entry name" value="Sugar_transporter_CS"/>
</dbReference>
<dbReference type="EMBL" id="JAOPGA020001253">
    <property type="protein sequence ID" value="KAL0486649.1"/>
    <property type="molecule type" value="Genomic_DNA"/>
</dbReference>
<keyword evidence="3 9" id="KW-0813">Transport</keyword>
<reference evidence="12 13" key="1">
    <citation type="submission" date="2024-03" db="EMBL/GenBank/DDBJ databases">
        <title>The Acrasis kona genome and developmental transcriptomes reveal deep origins of eukaryotic multicellular pathways.</title>
        <authorList>
            <person name="Sheikh S."/>
            <person name="Fu C.-J."/>
            <person name="Brown M.W."/>
            <person name="Baldauf S.L."/>
        </authorList>
    </citation>
    <scope>NUCLEOTIDE SEQUENCE [LARGE SCALE GENOMIC DNA]</scope>
    <source>
        <strain evidence="12 13">ATCC MYA-3509</strain>
    </source>
</reference>
<dbReference type="PRINTS" id="PR00171">
    <property type="entry name" value="SUGRTRNSPORT"/>
</dbReference>
<sequence>MSYQNVFEYHDDDGRKPMLGDDTIARVSTPTQELPNQNWNIYLVFICLVFVMSSFQFGYATGVVNSPRKYIMCGTFNINNVTKKIEEHPERVPPSPEYNSTFIKDCVPMKDSEWYAFVAMFTLGGLFGGLLGGAISDLLGRRNTLFFNNLFFIASYVLMSLFSDFEVLTTGRFLVGLGAGVTTSVVNMYLSEVSPVKLRGAIGVLPQLGIVIGILVSQLLAIPLARGGRPWQWRLLLGWIIVLPILQMILLPFCPESPKFLLVNKRSSERALAAFQKLRRSKNVQQEFEDVKRQELESREQPSVFVRIKALFRRELLKPLLVAIILQMVQQLSGVNIVFSYSKDVFKSVGLSDYEADLSTVMVGLTNVICTIVVVPLMDRMGRRTLLLIGEVGCFLFFSTLSLCQILGDRVNTVATGVISVICVVGFVISFAISLGPIPWLIISEIFPSDVRPFAVSIASTINWLCNFAVLMIFPLLQKAINEFVFLPFACIILASIIFTLLFVMETKGKSVEEIVGISSAVTVDPVEKKPLLDVSSPE</sequence>
<dbReference type="PANTHER" id="PTHR23503">
    <property type="entry name" value="SOLUTE CARRIER FAMILY 2"/>
    <property type="match status" value="1"/>
</dbReference>
<feature type="transmembrane region" description="Helical" evidence="10">
    <location>
        <begin position="484"/>
        <end position="504"/>
    </location>
</feature>
<evidence type="ECO:0000256" key="9">
    <source>
        <dbReference type="RuleBase" id="RU003346"/>
    </source>
</evidence>
<comment type="caution">
    <text evidence="12">The sequence shown here is derived from an EMBL/GenBank/DDBJ whole genome shotgun (WGS) entry which is preliminary data.</text>
</comment>
<dbReference type="InterPro" id="IPR003663">
    <property type="entry name" value="Sugar/inositol_transpt"/>
</dbReference>
<dbReference type="PROSITE" id="PS00216">
    <property type="entry name" value="SUGAR_TRANSPORT_1"/>
    <property type="match status" value="1"/>
</dbReference>
<dbReference type="PANTHER" id="PTHR23503:SF8">
    <property type="entry name" value="FACILITATED GLUCOSE TRANSPORTER PROTEIN 1"/>
    <property type="match status" value="1"/>
</dbReference>
<proteinExistence type="inferred from homology"/>
<evidence type="ECO:0000256" key="10">
    <source>
        <dbReference type="SAM" id="Phobius"/>
    </source>
</evidence>
<feature type="transmembrane region" description="Helical" evidence="10">
    <location>
        <begin position="316"/>
        <end position="339"/>
    </location>
</feature>
<dbReference type="InterPro" id="IPR020846">
    <property type="entry name" value="MFS_dom"/>
</dbReference>
<gene>
    <name evidence="12" type="ORF">AKO1_012063</name>
</gene>
<keyword evidence="4" id="KW-1003">Cell membrane</keyword>
<dbReference type="InterPro" id="IPR005828">
    <property type="entry name" value="MFS_sugar_transport-like"/>
</dbReference>
<feature type="transmembrane region" description="Helical" evidence="10">
    <location>
        <begin position="359"/>
        <end position="378"/>
    </location>
</feature>
<keyword evidence="8 10" id="KW-0472">Membrane</keyword>
<evidence type="ECO:0000313" key="13">
    <source>
        <dbReference type="Proteomes" id="UP001431209"/>
    </source>
</evidence>
<feature type="transmembrane region" description="Helical" evidence="10">
    <location>
        <begin position="114"/>
        <end position="133"/>
    </location>
</feature>
<keyword evidence="5 12" id="KW-0762">Sugar transport</keyword>
<evidence type="ECO:0000256" key="2">
    <source>
        <dbReference type="ARBA" id="ARBA00010992"/>
    </source>
</evidence>
<dbReference type="NCBIfam" id="TIGR00879">
    <property type="entry name" value="SP"/>
    <property type="match status" value="1"/>
</dbReference>
<feature type="transmembrane region" description="Helical" evidence="10">
    <location>
        <begin position="231"/>
        <end position="251"/>
    </location>
</feature>
<feature type="transmembrane region" description="Helical" evidence="10">
    <location>
        <begin position="414"/>
        <end position="442"/>
    </location>
</feature>
<dbReference type="AlphaFoldDB" id="A0AAW2ZBH5"/>
<evidence type="ECO:0000256" key="7">
    <source>
        <dbReference type="ARBA" id="ARBA00022989"/>
    </source>
</evidence>
<comment type="subcellular location">
    <subcellularLocation>
        <location evidence="1">Cell membrane</location>
        <topology evidence="1">Multi-pass membrane protein</topology>
    </subcellularLocation>
</comment>
<dbReference type="SUPFAM" id="SSF103473">
    <property type="entry name" value="MFS general substrate transporter"/>
    <property type="match status" value="1"/>
</dbReference>
<feature type="domain" description="Major facilitator superfamily (MFS) profile" evidence="11">
    <location>
        <begin position="46"/>
        <end position="508"/>
    </location>
</feature>
<dbReference type="Pfam" id="PF00083">
    <property type="entry name" value="Sugar_tr"/>
    <property type="match status" value="1"/>
</dbReference>
<feature type="transmembrane region" description="Helical" evidence="10">
    <location>
        <begin position="202"/>
        <end position="225"/>
    </location>
</feature>
<evidence type="ECO:0000256" key="3">
    <source>
        <dbReference type="ARBA" id="ARBA00022448"/>
    </source>
</evidence>
<keyword evidence="7 10" id="KW-1133">Transmembrane helix</keyword>
<dbReference type="InterPro" id="IPR045263">
    <property type="entry name" value="GLUT"/>
</dbReference>
<dbReference type="PROSITE" id="PS00217">
    <property type="entry name" value="SUGAR_TRANSPORT_2"/>
    <property type="match status" value="1"/>
</dbReference>
<name>A0AAW2ZBH5_9EUKA</name>
<evidence type="ECO:0000256" key="5">
    <source>
        <dbReference type="ARBA" id="ARBA00022597"/>
    </source>
</evidence>